<sequence length="325" mass="37217">MGAIHSNTVSLDNFTLLNLLGEGKFGSVYKSIHNRSKKIYAIKEIPKQKMINNTGEFLDQSERNILPQIYSPFIANLYYAFQTSTSLFLVMDFLELGDLRYFMKKNPIIEEKSCKFIISCAIQAFTSLHSKGIIHHDVKPENFVFDSKGFLCLTDFGISQKLSSRMKISKSGTIWYLAPEVLYGQPYNLTSDYFSLGVIMFEIMEGRRPFSGNTRDDLMGSYINEKLVVRNPYNYSNDAVDFVMKMLIKNSSKRLGCEGIKELINHPWLSDVDWKNLSVKNISSPCLRFLEPGNAIVKKQQKSVSFMGSPKAFKNLSGFYYNRFE</sequence>
<evidence type="ECO:0000313" key="13">
    <source>
        <dbReference type="Proteomes" id="UP000187209"/>
    </source>
</evidence>
<keyword evidence="5" id="KW-0418">Kinase</keyword>
<dbReference type="EC" id="2.7.11.1" evidence="1"/>
<accession>A0A1R2CFS7</accession>
<dbReference type="GO" id="GO:0035556">
    <property type="term" value="P:intracellular signal transduction"/>
    <property type="evidence" value="ECO:0007669"/>
    <property type="project" value="TreeGrafter"/>
</dbReference>
<comment type="catalytic activity">
    <reaction evidence="7">
        <text>L-threonyl-[protein] + ATP = O-phospho-L-threonyl-[protein] + ADP + H(+)</text>
        <dbReference type="Rhea" id="RHEA:46608"/>
        <dbReference type="Rhea" id="RHEA-COMP:11060"/>
        <dbReference type="Rhea" id="RHEA-COMP:11605"/>
        <dbReference type="ChEBI" id="CHEBI:15378"/>
        <dbReference type="ChEBI" id="CHEBI:30013"/>
        <dbReference type="ChEBI" id="CHEBI:30616"/>
        <dbReference type="ChEBI" id="CHEBI:61977"/>
        <dbReference type="ChEBI" id="CHEBI:456216"/>
        <dbReference type="EC" id="2.7.11.1"/>
    </reaction>
</comment>
<evidence type="ECO:0000256" key="2">
    <source>
        <dbReference type="ARBA" id="ARBA00022527"/>
    </source>
</evidence>
<dbReference type="SMART" id="SM00220">
    <property type="entry name" value="S_TKc"/>
    <property type="match status" value="1"/>
</dbReference>
<dbReference type="Gene3D" id="1.10.510.10">
    <property type="entry name" value="Transferase(Phosphotransferase) domain 1"/>
    <property type="match status" value="1"/>
</dbReference>
<comment type="similarity">
    <text evidence="10">Belongs to the protein kinase superfamily.</text>
</comment>
<dbReference type="Pfam" id="PF00069">
    <property type="entry name" value="Pkinase"/>
    <property type="match status" value="1"/>
</dbReference>
<dbReference type="PANTHER" id="PTHR24356">
    <property type="entry name" value="SERINE/THREONINE-PROTEIN KINASE"/>
    <property type="match status" value="1"/>
</dbReference>
<feature type="domain" description="Protein kinase" evidence="11">
    <location>
        <begin position="14"/>
        <end position="269"/>
    </location>
</feature>
<keyword evidence="3" id="KW-0808">Transferase</keyword>
<reference evidence="12 13" key="1">
    <citation type="submission" date="2016-11" db="EMBL/GenBank/DDBJ databases">
        <title>The macronuclear genome of Stentor coeruleus: a giant cell with tiny introns.</title>
        <authorList>
            <person name="Slabodnick M."/>
            <person name="Ruby J.G."/>
            <person name="Reiff S.B."/>
            <person name="Swart E.C."/>
            <person name="Gosai S."/>
            <person name="Prabakaran S."/>
            <person name="Witkowska E."/>
            <person name="Larue G.E."/>
            <person name="Fisher S."/>
            <person name="Freeman R.M."/>
            <person name="Gunawardena J."/>
            <person name="Chu W."/>
            <person name="Stover N.A."/>
            <person name="Gregory B.D."/>
            <person name="Nowacki M."/>
            <person name="Derisi J."/>
            <person name="Roy S.W."/>
            <person name="Marshall W.F."/>
            <person name="Sood P."/>
        </authorList>
    </citation>
    <scope>NUCLEOTIDE SEQUENCE [LARGE SCALE GENOMIC DNA]</scope>
    <source>
        <strain evidence="12">WM001</strain>
    </source>
</reference>
<dbReference type="GO" id="GO:0005524">
    <property type="term" value="F:ATP binding"/>
    <property type="evidence" value="ECO:0007669"/>
    <property type="project" value="UniProtKB-UniRule"/>
</dbReference>
<dbReference type="Gene3D" id="3.30.200.20">
    <property type="entry name" value="Phosphorylase Kinase, domain 1"/>
    <property type="match status" value="1"/>
</dbReference>
<keyword evidence="4 9" id="KW-0547">Nucleotide-binding</keyword>
<evidence type="ECO:0000256" key="9">
    <source>
        <dbReference type="PROSITE-ProRule" id="PRU10141"/>
    </source>
</evidence>
<dbReference type="PANTHER" id="PTHR24356:SF374">
    <property type="entry name" value="PROTEIN KINASE DOMAIN-CONTAINING PROTEIN"/>
    <property type="match status" value="1"/>
</dbReference>
<dbReference type="SUPFAM" id="SSF56112">
    <property type="entry name" value="Protein kinase-like (PK-like)"/>
    <property type="match status" value="1"/>
</dbReference>
<keyword evidence="2 10" id="KW-0723">Serine/threonine-protein kinase</keyword>
<evidence type="ECO:0000256" key="6">
    <source>
        <dbReference type="ARBA" id="ARBA00022840"/>
    </source>
</evidence>
<dbReference type="InterPro" id="IPR017441">
    <property type="entry name" value="Protein_kinase_ATP_BS"/>
</dbReference>
<dbReference type="EMBL" id="MPUH01000166">
    <property type="protein sequence ID" value="OMJ87864.1"/>
    <property type="molecule type" value="Genomic_DNA"/>
</dbReference>
<organism evidence="12 13">
    <name type="scientific">Stentor coeruleus</name>
    <dbReference type="NCBI Taxonomy" id="5963"/>
    <lineage>
        <taxon>Eukaryota</taxon>
        <taxon>Sar</taxon>
        <taxon>Alveolata</taxon>
        <taxon>Ciliophora</taxon>
        <taxon>Postciliodesmatophora</taxon>
        <taxon>Heterotrichea</taxon>
        <taxon>Heterotrichida</taxon>
        <taxon>Stentoridae</taxon>
        <taxon>Stentor</taxon>
    </lineage>
</organism>
<dbReference type="CDD" id="cd05123">
    <property type="entry name" value="STKc_AGC"/>
    <property type="match status" value="1"/>
</dbReference>
<dbReference type="InterPro" id="IPR050236">
    <property type="entry name" value="Ser_Thr_kinase_AGC"/>
</dbReference>
<dbReference type="GO" id="GO:0004674">
    <property type="term" value="F:protein serine/threonine kinase activity"/>
    <property type="evidence" value="ECO:0007669"/>
    <property type="project" value="UniProtKB-KW"/>
</dbReference>
<dbReference type="PROSITE" id="PS00108">
    <property type="entry name" value="PROTEIN_KINASE_ST"/>
    <property type="match status" value="1"/>
</dbReference>
<dbReference type="InterPro" id="IPR000719">
    <property type="entry name" value="Prot_kinase_dom"/>
</dbReference>
<evidence type="ECO:0000256" key="4">
    <source>
        <dbReference type="ARBA" id="ARBA00022741"/>
    </source>
</evidence>
<evidence type="ECO:0000256" key="10">
    <source>
        <dbReference type="RuleBase" id="RU000304"/>
    </source>
</evidence>
<evidence type="ECO:0000256" key="5">
    <source>
        <dbReference type="ARBA" id="ARBA00022777"/>
    </source>
</evidence>
<name>A0A1R2CFS7_9CILI</name>
<evidence type="ECO:0000256" key="7">
    <source>
        <dbReference type="ARBA" id="ARBA00047899"/>
    </source>
</evidence>
<dbReference type="InterPro" id="IPR045270">
    <property type="entry name" value="STKc_AGC"/>
</dbReference>
<dbReference type="OrthoDB" id="1668230at2759"/>
<protein>
    <recommendedName>
        <fullName evidence="1">non-specific serine/threonine protein kinase</fullName>
        <ecNumber evidence="1">2.7.11.1</ecNumber>
    </recommendedName>
</protein>
<dbReference type="InterPro" id="IPR008271">
    <property type="entry name" value="Ser/Thr_kinase_AS"/>
</dbReference>
<dbReference type="Proteomes" id="UP000187209">
    <property type="component" value="Unassembled WGS sequence"/>
</dbReference>
<dbReference type="AlphaFoldDB" id="A0A1R2CFS7"/>
<comment type="caution">
    <text evidence="12">The sequence shown here is derived from an EMBL/GenBank/DDBJ whole genome shotgun (WGS) entry which is preliminary data.</text>
</comment>
<dbReference type="PROSITE" id="PS00107">
    <property type="entry name" value="PROTEIN_KINASE_ATP"/>
    <property type="match status" value="1"/>
</dbReference>
<keyword evidence="13" id="KW-1185">Reference proteome</keyword>
<dbReference type="PROSITE" id="PS50011">
    <property type="entry name" value="PROTEIN_KINASE_DOM"/>
    <property type="match status" value="1"/>
</dbReference>
<gene>
    <name evidence="12" type="ORF">SteCoe_10350</name>
</gene>
<feature type="binding site" evidence="9">
    <location>
        <position position="43"/>
    </location>
    <ligand>
        <name>ATP</name>
        <dbReference type="ChEBI" id="CHEBI:30616"/>
    </ligand>
</feature>
<proteinExistence type="inferred from homology"/>
<comment type="catalytic activity">
    <reaction evidence="8">
        <text>L-seryl-[protein] + ATP = O-phospho-L-seryl-[protein] + ADP + H(+)</text>
        <dbReference type="Rhea" id="RHEA:17989"/>
        <dbReference type="Rhea" id="RHEA-COMP:9863"/>
        <dbReference type="Rhea" id="RHEA-COMP:11604"/>
        <dbReference type="ChEBI" id="CHEBI:15378"/>
        <dbReference type="ChEBI" id="CHEBI:29999"/>
        <dbReference type="ChEBI" id="CHEBI:30616"/>
        <dbReference type="ChEBI" id="CHEBI:83421"/>
        <dbReference type="ChEBI" id="CHEBI:456216"/>
        <dbReference type="EC" id="2.7.11.1"/>
    </reaction>
</comment>
<evidence type="ECO:0000259" key="11">
    <source>
        <dbReference type="PROSITE" id="PS50011"/>
    </source>
</evidence>
<evidence type="ECO:0000256" key="1">
    <source>
        <dbReference type="ARBA" id="ARBA00012513"/>
    </source>
</evidence>
<evidence type="ECO:0000256" key="3">
    <source>
        <dbReference type="ARBA" id="ARBA00022679"/>
    </source>
</evidence>
<evidence type="ECO:0000256" key="8">
    <source>
        <dbReference type="ARBA" id="ARBA00048679"/>
    </source>
</evidence>
<dbReference type="InterPro" id="IPR011009">
    <property type="entry name" value="Kinase-like_dom_sf"/>
</dbReference>
<keyword evidence="6 9" id="KW-0067">ATP-binding</keyword>
<evidence type="ECO:0000313" key="12">
    <source>
        <dbReference type="EMBL" id="OMJ87864.1"/>
    </source>
</evidence>